<evidence type="ECO:0000256" key="3">
    <source>
        <dbReference type="ARBA" id="ARBA00022679"/>
    </source>
</evidence>
<organism evidence="4 5">
    <name type="scientific">Algoriphagus lacus</name>
    <dbReference type="NCBI Taxonomy" id="2056311"/>
    <lineage>
        <taxon>Bacteria</taxon>
        <taxon>Pseudomonadati</taxon>
        <taxon>Bacteroidota</taxon>
        <taxon>Cytophagia</taxon>
        <taxon>Cytophagales</taxon>
        <taxon>Cyclobacteriaceae</taxon>
        <taxon>Algoriphagus</taxon>
    </lineage>
</organism>
<keyword evidence="5" id="KW-1185">Reference proteome</keyword>
<dbReference type="Proteomes" id="UP000283522">
    <property type="component" value="Unassembled WGS sequence"/>
</dbReference>
<dbReference type="Gene3D" id="3.90.550.10">
    <property type="entry name" value="Spore Coat Polysaccharide Biosynthesis Protein SpsA, Chain A"/>
    <property type="match status" value="1"/>
</dbReference>
<evidence type="ECO:0000256" key="1">
    <source>
        <dbReference type="ARBA" id="ARBA00006739"/>
    </source>
</evidence>
<dbReference type="PANTHER" id="PTHR43179:SF12">
    <property type="entry name" value="GALACTOFURANOSYLTRANSFERASE GLFT2"/>
    <property type="match status" value="1"/>
</dbReference>
<sequence>MQFIDIIILSNAQNESLRKLTMDCLESLISSEDEDAIRFNILVIESANTSPYDFPNCRTLFPKMSFGYNKYMNLGIRKSSSPLVCLCNNDLLFQQGWASAILKAFEETPGLKSASPYCRLNHPARNIPSHSGIKFGYGVRDEISGWCILFKREILKTTGPLDERLTFWYSDNDYAKTLEKYGILHALVTDSFVDHLESQTLAIRSKKERLMMTGGERYYFEYKWGTRSYFSFLNHKRKQFFKSL</sequence>
<dbReference type="SUPFAM" id="SSF53448">
    <property type="entry name" value="Nucleotide-diphospho-sugar transferases"/>
    <property type="match status" value="1"/>
</dbReference>
<dbReference type="InterPro" id="IPR029044">
    <property type="entry name" value="Nucleotide-diphossugar_trans"/>
</dbReference>
<comment type="caution">
    <text evidence="4">The sequence shown here is derived from an EMBL/GenBank/DDBJ whole genome shotgun (WGS) entry which is preliminary data.</text>
</comment>
<dbReference type="OrthoDB" id="6836202at2"/>
<accession>A0A418PNH7</accession>
<comment type="similarity">
    <text evidence="1">Belongs to the glycosyltransferase 2 family.</text>
</comment>
<keyword evidence="2" id="KW-0328">Glycosyltransferase</keyword>
<gene>
    <name evidence="4" type="ORF">D0X99_16575</name>
</gene>
<evidence type="ECO:0000313" key="5">
    <source>
        <dbReference type="Proteomes" id="UP000283522"/>
    </source>
</evidence>
<evidence type="ECO:0000313" key="4">
    <source>
        <dbReference type="EMBL" id="RIW13387.1"/>
    </source>
</evidence>
<dbReference type="EMBL" id="QXML01000009">
    <property type="protein sequence ID" value="RIW13387.1"/>
    <property type="molecule type" value="Genomic_DNA"/>
</dbReference>
<protein>
    <submittedName>
        <fullName evidence="4">Glycosyltransferase</fullName>
    </submittedName>
</protein>
<dbReference type="PANTHER" id="PTHR43179">
    <property type="entry name" value="RHAMNOSYLTRANSFERASE WBBL"/>
    <property type="match status" value="1"/>
</dbReference>
<evidence type="ECO:0000256" key="2">
    <source>
        <dbReference type="ARBA" id="ARBA00022676"/>
    </source>
</evidence>
<proteinExistence type="inferred from homology"/>
<name>A0A418PNH7_9BACT</name>
<dbReference type="AlphaFoldDB" id="A0A418PNH7"/>
<dbReference type="RefSeq" id="WP_119478973.1">
    <property type="nucleotide sequence ID" value="NZ_QXML01000009.1"/>
</dbReference>
<reference evidence="4 5" key="1">
    <citation type="submission" date="2018-09" db="EMBL/GenBank/DDBJ databases">
        <authorList>
            <person name="Wang X."/>
            <person name="Du Z."/>
        </authorList>
    </citation>
    <scope>NUCLEOTIDE SEQUENCE [LARGE SCALE GENOMIC DNA]</scope>
    <source>
        <strain evidence="4 5">N3</strain>
    </source>
</reference>
<dbReference type="GO" id="GO:0016757">
    <property type="term" value="F:glycosyltransferase activity"/>
    <property type="evidence" value="ECO:0007669"/>
    <property type="project" value="UniProtKB-KW"/>
</dbReference>
<keyword evidence="3 4" id="KW-0808">Transferase</keyword>